<dbReference type="InterPro" id="IPR011990">
    <property type="entry name" value="TPR-like_helical_dom_sf"/>
</dbReference>
<feature type="chain" id="PRO_5031191525" evidence="1">
    <location>
        <begin position="22"/>
        <end position="171"/>
    </location>
</feature>
<protein>
    <submittedName>
        <fullName evidence="2">Sel1 repeat family protein</fullName>
    </submittedName>
</protein>
<accession>A0A7Y0L9I6</accession>
<keyword evidence="1" id="KW-0732">Signal</keyword>
<dbReference type="SMART" id="SM00671">
    <property type="entry name" value="SEL1"/>
    <property type="match status" value="1"/>
</dbReference>
<evidence type="ECO:0000256" key="1">
    <source>
        <dbReference type="SAM" id="SignalP"/>
    </source>
</evidence>
<keyword evidence="3" id="KW-1185">Reference proteome</keyword>
<gene>
    <name evidence="2" type="ORF">HII17_02690</name>
</gene>
<dbReference type="Proteomes" id="UP000568664">
    <property type="component" value="Unassembled WGS sequence"/>
</dbReference>
<dbReference type="Pfam" id="PF08238">
    <property type="entry name" value="Sel1"/>
    <property type="match status" value="1"/>
</dbReference>
<evidence type="ECO:0000313" key="2">
    <source>
        <dbReference type="EMBL" id="NMP30459.1"/>
    </source>
</evidence>
<dbReference type="EMBL" id="JABBXH010000001">
    <property type="protein sequence ID" value="NMP30459.1"/>
    <property type="molecule type" value="Genomic_DNA"/>
</dbReference>
<reference evidence="2 3" key="1">
    <citation type="submission" date="2020-04" db="EMBL/GenBank/DDBJ databases">
        <title>Thalassotalea sp. M1531, isolated from the surface of marine red alga.</title>
        <authorList>
            <person name="Pang L."/>
            <person name="Lu D.-C."/>
        </authorList>
    </citation>
    <scope>NUCLEOTIDE SEQUENCE [LARGE SCALE GENOMIC DNA]</scope>
    <source>
        <strain evidence="2 3">M1531</strain>
    </source>
</reference>
<feature type="signal peptide" evidence="1">
    <location>
        <begin position="1"/>
        <end position="21"/>
    </location>
</feature>
<proteinExistence type="predicted"/>
<organism evidence="2 3">
    <name type="scientific">Thalassotalea algicola</name>
    <dbReference type="NCBI Taxonomy" id="2716224"/>
    <lineage>
        <taxon>Bacteria</taxon>
        <taxon>Pseudomonadati</taxon>
        <taxon>Pseudomonadota</taxon>
        <taxon>Gammaproteobacteria</taxon>
        <taxon>Alteromonadales</taxon>
        <taxon>Colwelliaceae</taxon>
        <taxon>Thalassotalea</taxon>
    </lineage>
</organism>
<evidence type="ECO:0000313" key="3">
    <source>
        <dbReference type="Proteomes" id="UP000568664"/>
    </source>
</evidence>
<dbReference type="RefSeq" id="WP_169073764.1">
    <property type="nucleotide sequence ID" value="NZ_JABBXH010000001.1"/>
</dbReference>
<dbReference type="Gene3D" id="1.25.40.10">
    <property type="entry name" value="Tetratricopeptide repeat domain"/>
    <property type="match status" value="1"/>
</dbReference>
<comment type="caution">
    <text evidence="2">The sequence shown here is derived from an EMBL/GenBank/DDBJ whole genome shotgun (WGS) entry which is preliminary data.</text>
</comment>
<sequence>MKTIKMIMASLLIATSSVGFANEGNSKFIDIDAYEKNIKEALSLYQSNNYESALPALEKVAQLGEKKAQYIVGTMYLNGQGTPQDLKKSYAWLSVANEQKTKSWKKPLNMLEEKLPKDYLAVVNEEAKTYIDRYGVKAQKLKCRPMKTLGSKKPKHTCKKSELKPGFYYAG</sequence>
<name>A0A7Y0L9I6_9GAMM</name>
<dbReference type="AlphaFoldDB" id="A0A7Y0L9I6"/>
<dbReference type="SUPFAM" id="SSF81901">
    <property type="entry name" value="HCP-like"/>
    <property type="match status" value="1"/>
</dbReference>
<dbReference type="InterPro" id="IPR006597">
    <property type="entry name" value="Sel1-like"/>
</dbReference>